<organism evidence="2 3">
    <name type="scientific">Gordonia amicalis</name>
    <dbReference type="NCBI Taxonomy" id="89053"/>
    <lineage>
        <taxon>Bacteria</taxon>
        <taxon>Bacillati</taxon>
        <taxon>Actinomycetota</taxon>
        <taxon>Actinomycetes</taxon>
        <taxon>Mycobacteriales</taxon>
        <taxon>Gordoniaceae</taxon>
        <taxon>Gordonia</taxon>
    </lineage>
</organism>
<dbReference type="EMBL" id="JAWLKH010000007">
    <property type="protein sequence ID" value="MDV6312119.1"/>
    <property type="molecule type" value="Genomic_DNA"/>
</dbReference>
<dbReference type="Proteomes" id="UP001185922">
    <property type="component" value="Unassembled WGS sequence"/>
</dbReference>
<evidence type="ECO:0000256" key="1">
    <source>
        <dbReference type="SAM" id="MobiDB-lite"/>
    </source>
</evidence>
<reference evidence="2" key="1">
    <citation type="submission" date="2023-10" db="EMBL/GenBank/DDBJ databases">
        <title>Development of a sustainable strategy for remediation of hydrocarbon-contaminated territories based on the waste exchange concept.</title>
        <authorList>
            <person name="Krivoruchko A."/>
        </authorList>
    </citation>
    <scope>NUCLEOTIDE SEQUENCE</scope>
    <source>
        <strain evidence="2">IEGM 1279</strain>
    </source>
</reference>
<sequence>MAYPTLALHLLVSAPGDVPGPDLALIRKTISQWNLNFGRTVGLTVLPVSWTEHAAAEFGERPQAILNDQIVDESDMAIAVFCDRLGTPTGEAESGTVEEIKKLVAAGKSVAILVSSAPRAPLSGERLSERQRLDGYLAEVRESAIVLDYSDDGALVGHINNFLSRATGRFQQSVESSKVSENDAETPDPAEGVWPRAEVRENVETDSRGRVKTKRRWSLVLHNMSKGPASEVDFEFQDLPEHAMFRVVRDEQPLGTIPPGQEIRLPLLLAMGSPNAVDCLVTWVDSTGTPRETRATIRT</sequence>
<gene>
    <name evidence="2" type="ORF">R3Q15_09515</name>
</gene>
<evidence type="ECO:0008006" key="4">
    <source>
        <dbReference type="Google" id="ProtNLM"/>
    </source>
</evidence>
<proteinExistence type="predicted"/>
<evidence type="ECO:0000313" key="2">
    <source>
        <dbReference type="EMBL" id="MDV6312119.1"/>
    </source>
</evidence>
<feature type="region of interest" description="Disordered" evidence="1">
    <location>
        <begin position="174"/>
        <end position="193"/>
    </location>
</feature>
<accession>A0AAE4R319</accession>
<evidence type="ECO:0000313" key="3">
    <source>
        <dbReference type="Proteomes" id="UP001185922"/>
    </source>
</evidence>
<dbReference type="AlphaFoldDB" id="A0AAE4R319"/>
<protein>
    <recommendedName>
        <fullName evidence="4">DUF4062 domain-containing protein</fullName>
    </recommendedName>
</protein>
<comment type="caution">
    <text evidence="2">The sequence shown here is derived from an EMBL/GenBank/DDBJ whole genome shotgun (WGS) entry which is preliminary data.</text>
</comment>
<name>A0AAE4R319_9ACTN</name>
<dbReference type="RefSeq" id="WP_052227359.1">
    <property type="nucleotide sequence ID" value="NZ_JAWLKH010000007.1"/>
</dbReference>